<comment type="caution">
    <text evidence="2">The sequence shown here is derived from an EMBL/GenBank/DDBJ whole genome shotgun (WGS) entry which is preliminary data.</text>
</comment>
<proteinExistence type="predicted"/>
<organism evidence="2 3">
    <name type="scientific">Allacma fusca</name>
    <dbReference type="NCBI Taxonomy" id="39272"/>
    <lineage>
        <taxon>Eukaryota</taxon>
        <taxon>Metazoa</taxon>
        <taxon>Ecdysozoa</taxon>
        <taxon>Arthropoda</taxon>
        <taxon>Hexapoda</taxon>
        <taxon>Collembola</taxon>
        <taxon>Symphypleona</taxon>
        <taxon>Sminthuridae</taxon>
        <taxon>Allacma</taxon>
    </lineage>
</organism>
<evidence type="ECO:0000313" key="2">
    <source>
        <dbReference type="EMBL" id="CAG7724988.1"/>
    </source>
</evidence>
<feature type="compositionally biased region" description="Basic and acidic residues" evidence="1">
    <location>
        <begin position="47"/>
        <end position="57"/>
    </location>
</feature>
<feature type="compositionally biased region" description="Polar residues" evidence="1">
    <location>
        <begin position="1"/>
        <end position="22"/>
    </location>
</feature>
<evidence type="ECO:0000256" key="1">
    <source>
        <dbReference type="SAM" id="MobiDB-lite"/>
    </source>
</evidence>
<feature type="region of interest" description="Disordered" evidence="1">
    <location>
        <begin position="1"/>
        <end position="70"/>
    </location>
</feature>
<name>A0A8J2JVV6_9HEXA</name>
<gene>
    <name evidence="2" type="ORF">AFUS01_LOCUS13975</name>
</gene>
<reference evidence="2" key="1">
    <citation type="submission" date="2021-06" db="EMBL/GenBank/DDBJ databases">
        <authorList>
            <person name="Hodson N. C."/>
            <person name="Mongue J. A."/>
            <person name="Jaron S. K."/>
        </authorList>
    </citation>
    <scope>NUCLEOTIDE SEQUENCE</scope>
</reference>
<evidence type="ECO:0000313" key="3">
    <source>
        <dbReference type="Proteomes" id="UP000708208"/>
    </source>
</evidence>
<keyword evidence="3" id="KW-1185">Reference proteome</keyword>
<dbReference type="EMBL" id="CAJVCH010116267">
    <property type="protein sequence ID" value="CAG7724988.1"/>
    <property type="molecule type" value="Genomic_DNA"/>
</dbReference>
<dbReference type="OrthoDB" id="1732493at2759"/>
<protein>
    <submittedName>
        <fullName evidence="2">Uncharacterized protein</fullName>
    </submittedName>
</protein>
<feature type="non-terminal residue" evidence="2">
    <location>
        <position position="1"/>
    </location>
</feature>
<accession>A0A8J2JVV6</accession>
<sequence length="70" mass="8042">WHQSNGCTNEPVTRQLSVSSDSKLLDETPETEEAPQVILRQKKPPRPKSEVFLSKDQRRSKRYSAFGVSR</sequence>
<dbReference type="Proteomes" id="UP000708208">
    <property type="component" value="Unassembled WGS sequence"/>
</dbReference>
<dbReference type="AlphaFoldDB" id="A0A8J2JVV6"/>